<gene>
    <name evidence="2" type="ORF">CAEBREN_03905</name>
</gene>
<organism evidence="3">
    <name type="scientific">Caenorhabditis brenneri</name>
    <name type="common">Nematode worm</name>
    <dbReference type="NCBI Taxonomy" id="135651"/>
    <lineage>
        <taxon>Eukaryota</taxon>
        <taxon>Metazoa</taxon>
        <taxon>Ecdysozoa</taxon>
        <taxon>Nematoda</taxon>
        <taxon>Chromadorea</taxon>
        <taxon>Rhabditida</taxon>
        <taxon>Rhabditina</taxon>
        <taxon>Rhabditomorpha</taxon>
        <taxon>Rhabditoidea</taxon>
        <taxon>Rhabditidae</taxon>
        <taxon>Peloderinae</taxon>
        <taxon>Caenorhabditis</taxon>
    </lineage>
</organism>
<dbReference type="FunCoup" id="G0PH70">
    <property type="interactions" value="243"/>
</dbReference>
<reference evidence="3" key="1">
    <citation type="submission" date="2011-07" db="EMBL/GenBank/DDBJ databases">
        <authorList>
            <consortium name="Caenorhabditis brenneri Sequencing and Analysis Consortium"/>
            <person name="Wilson R.K."/>
        </authorList>
    </citation>
    <scope>NUCLEOTIDE SEQUENCE [LARGE SCALE GENOMIC DNA]</scope>
    <source>
        <strain evidence="3">PB2801</strain>
    </source>
</reference>
<accession>G0PH70</accession>
<dbReference type="EMBL" id="GL380464">
    <property type="protein sequence ID" value="EGT56094.1"/>
    <property type="molecule type" value="Genomic_DNA"/>
</dbReference>
<dbReference type="HOGENOM" id="CLU_1541456_0_0_1"/>
<name>G0PH70_CAEBE</name>
<dbReference type="AlphaFoldDB" id="G0PH70"/>
<dbReference type="Proteomes" id="UP000008068">
    <property type="component" value="Unassembled WGS sequence"/>
</dbReference>
<proteinExistence type="predicted"/>
<feature type="compositionally biased region" description="Basic and acidic residues" evidence="1">
    <location>
        <begin position="76"/>
        <end position="117"/>
    </location>
</feature>
<evidence type="ECO:0000256" key="1">
    <source>
        <dbReference type="SAM" id="MobiDB-lite"/>
    </source>
</evidence>
<evidence type="ECO:0000313" key="2">
    <source>
        <dbReference type="EMBL" id="EGT56094.1"/>
    </source>
</evidence>
<sequence length="169" mass="19204">MALFDKKNFEKLMAELAHGDNLIASLESLTVLSIPLETANEHNLMEKIKALAPYAQMTALSSRIMEKLEKLKELEEKKKAKKDAVNERRKLNYKRKREEEGKTEAKKMKLSDLKQQEPSKNVQQKVTGAAGNPTDAVIKNTITPKRAVTKPTLLQKALKDAFKIKKQFK</sequence>
<feature type="region of interest" description="Disordered" evidence="1">
    <location>
        <begin position="76"/>
        <end position="143"/>
    </location>
</feature>
<dbReference type="InParanoid" id="G0PH70"/>
<keyword evidence="3" id="KW-1185">Reference proteome</keyword>
<evidence type="ECO:0000313" key="3">
    <source>
        <dbReference type="Proteomes" id="UP000008068"/>
    </source>
</evidence>
<protein>
    <submittedName>
        <fullName evidence="2">Uncharacterized protein</fullName>
    </submittedName>
</protein>